<dbReference type="Proteomes" id="UP000298663">
    <property type="component" value="Unassembled WGS sequence"/>
</dbReference>
<organism evidence="1 2">
    <name type="scientific">Steinernema carpocapsae</name>
    <name type="common">Entomopathogenic nematode</name>
    <dbReference type="NCBI Taxonomy" id="34508"/>
    <lineage>
        <taxon>Eukaryota</taxon>
        <taxon>Metazoa</taxon>
        <taxon>Ecdysozoa</taxon>
        <taxon>Nematoda</taxon>
        <taxon>Chromadorea</taxon>
        <taxon>Rhabditida</taxon>
        <taxon>Tylenchina</taxon>
        <taxon>Panagrolaimomorpha</taxon>
        <taxon>Strongyloidoidea</taxon>
        <taxon>Steinernematidae</taxon>
        <taxon>Steinernema</taxon>
    </lineage>
</organism>
<name>A0A4U5N1M3_STECR</name>
<evidence type="ECO:0000313" key="2">
    <source>
        <dbReference type="Proteomes" id="UP000298663"/>
    </source>
</evidence>
<protein>
    <submittedName>
        <fullName evidence="1">Uncharacterized protein</fullName>
    </submittedName>
</protein>
<evidence type="ECO:0000313" key="1">
    <source>
        <dbReference type="EMBL" id="TKR76150.1"/>
    </source>
</evidence>
<comment type="caution">
    <text evidence="1">The sequence shown here is derived from an EMBL/GenBank/DDBJ whole genome shotgun (WGS) entry which is preliminary data.</text>
</comment>
<reference evidence="1 2" key="2">
    <citation type="journal article" date="2019" name="G3 (Bethesda)">
        <title>Hybrid Assembly of the Genome of the Entomopathogenic Nematode Steinernema carpocapsae Identifies the X-Chromosome.</title>
        <authorList>
            <person name="Serra L."/>
            <person name="Macchietto M."/>
            <person name="Macias-Munoz A."/>
            <person name="McGill C.J."/>
            <person name="Rodriguez I.M."/>
            <person name="Rodriguez B."/>
            <person name="Murad R."/>
            <person name="Mortazavi A."/>
        </authorList>
    </citation>
    <scope>NUCLEOTIDE SEQUENCE [LARGE SCALE GENOMIC DNA]</scope>
    <source>
        <strain evidence="1 2">ALL</strain>
    </source>
</reference>
<keyword evidence="2" id="KW-1185">Reference proteome</keyword>
<dbReference type="EMBL" id="AZBU02000005">
    <property type="protein sequence ID" value="TKR76150.1"/>
    <property type="molecule type" value="Genomic_DNA"/>
</dbReference>
<dbReference type="AlphaFoldDB" id="A0A4U5N1M3"/>
<proteinExistence type="predicted"/>
<accession>A0A4U5N1M3</accession>
<gene>
    <name evidence="1" type="ORF">L596_017338</name>
</gene>
<sequence length="83" mass="9353">MNGNVRLSDRNRIAHSNKAKKSDVKLVPDDVELSLSKELSCKNFVHLKRLIDSTEPVDGQHLTVRLPDVVSQNFDLKSELISL</sequence>
<reference evidence="1 2" key="1">
    <citation type="journal article" date="2015" name="Genome Biol.">
        <title>Comparative genomics of Steinernema reveals deeply conserved gene regulatory networks.</title>
        <authorList>
            <person name="Dillman A.R."/>
            <person name="Macchietto M."/>
            <person name="Porter C.F."/>
            <person name="Rogers A."/>
            <person name="Williams B."/>
            <person name="Antoshechkin I."/>
            <person name="Lee M.M."/>
            <person name="Goodwin Z."/>
            <person name="Lu X."/>
            <person name="Lewis E.E."/>
            <person name="Goodrich-Blair H."/>
            <person name="Stock S.P."/>
            <person name="Adams B.J."/>
            <person name="Sternberg P.W."/>
            <person name="Mortazavi A."/>
        </authorList>
    </citation>
    <scope>NUCLEOTIDE SEQUENCE [LARGE SCALE GENOMIC DNA]</scope>
    <source>
        <strain evidence="1 2">ALL</strain>
    </source>
</reference>